<organism evidence="1 2">
    <name type="scientific">Gigaspora margarita</name>
    <dbReference type="NCBI Taxonomy" id="4874"/>
    <lineage>
        <taxon>Eukaryota</taxon>
        <taxon>Fungi</taxon>
        <taxon>Fungi incertae sedis</taxon>
        <taxon>Mucoromycota</taxon>
        <taxon>Glomeromycotina</taxon>
        <taxon>Glomeromycetes</taxon>
        <taxon>Diversisporales</taxon>
        <taxon>Gigasporaceae</taxon>
        <taxon>Gigaspora</taxon>
    </lineage>
</organism>
<gene>
    <name evidence="1" type="ORF">GMARGA_LOCUS38625</name>
</gene>
<comment type="caution">
    <text evidence="1">The sequence shown here is derived from an EMBL/GenBank/DDBJ whole genome shotgun (WGS) entry which is preliminary data.</text>
</comment>
<evidence type="ECO:0000313" key="2">
    <source>
        <dbReference type="Proteomes" id="UP000789901"/>
    </source>
</evidence>
<feature type="non-terminal residue" evidence="1">
    <location>
        <position position="1"/>
    </location>
</feature>
<name>A0ABN7X622_GIGMA</name>
<protein>
    <submittedName>
        <fullName evidence="1">18220_t:CDS:1</fullName>
    </submittedName>
</protein>
<proteinExistence type="predicted"/>
<sequence length="61" mass="7281">EEFERNDLADFSDEYNSLVDIFNKHNNWINNDMSNEYVNNDISDEYNNLVNEDDISYSILP</sequence>
<dbReference type="Proteomes" id="UP000789901">
    <property type="component" value="Unassembled WGS sequence"/>
</dbReference>
<dbReference type="EMBL" id="CAJVQB010087280">
    <property type="protein sequence ID" value="CAG8847353.1"/>
    <property type="molecule type" value="Genomic_DNA"/>
</dbReference>
<keyword evidence="2" id="KW-1185">Reference proteome</keyword>
<evidence type="ECO:0000313" key="1">
    <source>
        <dbReference type="EMBL" id="CAG8847353.1"/>
    </source>
</evidence>
<feature type="non-terminal residue" evidence="1">
    <location>
        <position position="61"/>
    </location>
</feature>
<accession>A0ABN7X622</accession>
<reference evidence="1 2" key="1">
    <citation type="submission" date="2021-06" db="EMBL/GenBank/DDBJ databases">
        <authorList>
            <person name="Kallberg Y."/>
            <person name="Tangrot J."/>
            <person name="Rosling A."/>
        </authorList>
    </citation>
    <scope>NUCLEOTIDE SEQUENCE [LARGE SCALE GENOMIC DNA]</scope>
    <source>
        <strain evidence="1 2">120-4 pot B 10/14</strain>
    </source>
</reference>